<dbReference type="SUPFAM" id="SSF53474">
    <property type="entry name" value="alpha/beta-Hydrolases"/>
    <property type="match status" value="1"/>
</dbReference>
<dbReference type="SMART" id="SM01110">
    <property type="entry name" value="Cutinase"/>
    <property type="match status" value="1"/>
</dbReference>
<gene>
    <name evidence="4" type="ORF">BDW42DRAFT_46692</name>
</gene>
<feature type="signal peptide" evidence="3">
    <location>
        <begin position="1"/>
        <end position="21"/>
    </location>
</feature>
<dbReference type="GO" id="GO:0052689">
    <property type="term" value="F:carboxylic ester hydrolase activity"/>
    <property type="evidence" value="ECO:0007669"/>
    <property type="project" value="UniProtKB-ARBA"/>
</dbReference>
<keyword evidence="5" id="KW-1185">Reference proteome</keyword>
<name>A0A2J5HE59_9EURO</name>
<feature type="chain" id="PRO_5014453373" evidence="3">
    <location>
        <begin position="22"/>
        <end position="230"/>
    </location>
</feature>
<keyword evidence="1" id="KW-0378">Hydrolase</keyword>
<dbReference type="OrthoDB" id="2586582at2759"/>
<keyword evidence="2" id="KW-1015">Disulfide bond</keyword>
<accession>A0A2J5HE59</accession>
<evidence type="ECO:0000256" key="3">
    <source>
        <dbReference type="SAM" id="SignalP"/>
    </source>
</evidence>
<dbReference type="Pfam" id="PF01083">
    <property type="entry name" value="Cutinase"/>
    <property type="match status" value="1"/>
</dbReference>
<dbReference type="InterPro" id="IPR000675">
    <property type="entry name" value="Cutinase/axe"/>
</dbReference>
<sequence>MLSKLAVTLLASGAIAASAETAESQARCPEIHVFGARHTGAEPGYGLAQELVDLIRKTHPGATAEPINYPAAGGSSEIFASSAQAGVQAVTRQVTSFVNNCPDTKVVLVGYSQGAEIMDDALCGGPDPTVNIHSTEPTISKEIGSHVKAIVWMGNPRYTIGAPFNRGTATAPGSRPRTENPYCHPYTGIIQSYCDQGDKVCTDGDSWAVHGSYGDKYSHDALKYVNWALS</sequence>
<protein>
    <submittedName>
        <fullName evidence="4">Acetylxylan esterase</fullName>
    </submittedName>
</protein>
<organism evidence="4 5">
    <name type="scientific">Aspergillus taichungensis</name>
    <dbReference type="NCBI Taxonomy" id="482145"/>
    <lineage>
        <taxon>Eukaryota</taxon>
        <taxon>Fungi</taxon>
        <taxon>Dikarya</taxon>
        <taxon>Ascomycota</taxon>
        <taxon>Pezizomycotina</taxon>
        <taxon>Eurotiomycetes</taxon>
        <taxon>Eurotiomycetidae</taxon>
        <taxon>Eurotiales</taxon>
        <taxon>Aspergillaceae</taxon>
        <taxon>Aspergillus</taxon>
        <taxon>Aspergillus subgen. Circumdati</taxon>
    </lineage>
</organism>
<keyword evidence="3" id="KW-0732">Signal</keyword>
<reference evidence="5" key="1">
    <citation type="submission" date="2017-12" db="EMBL/GenBank/DDBJ databases">
        <authorList>
            <consortium name="DOE Joint Genome Institute"/>
            <person name="Mondo S.J."/>
            <person name="Kjaerbolling I."/>
            <person name="Vesth T.C."/>
            <person name="Frisvad J.C."/>
            <person name="Nybo J.L."/>
            <person name="Theobald S."/>
            <person name="Kuo A."/>
            <person name="Bowyer P."/>
            <person name="Matsuda Y."/>
            <person name="Lyhne E.K."/>
            <person name="Kogle M.E."/>
            <person name="Clum A."/>
            <person name="Lipzen A."/>
            <person name="Salamov A."/>
            <person name="Ngan C.Y."/>
            <person name="Daum C."/>
            <person name="Chiniquy J."/>
            <person name="Barry K."/>
            <person name="LaButti K."/>
            <person name="Haridas S."/>
            <person name="Simmons B.A."/>
            <person name="Magnuson J.K."/>
            <person name="Mortensen U.H."/>
            <person name="Larsen T.O."/>
            <person name="Grigoriev I.V."/>
            <person name="Baker S.E."/>
            <person name="Andersen M.R."/>
            <person name="Nordberg H.P."/>
            <person name="Cantor M.N."/>
            <person name="Hua S.X."/>
        </authorList>
    </citation>
    <scope>NUCLEOTIDE SEQUENCE [LARGE SCALE GENOMIC DNA]</scope>
    <source>
        <strain evidence="5">IBT 19404</strain>
    </source>
</reference>
<evidence type="ECO:0000313" key="5">
    <source>
        <dbReference type="Proteomes" id="UP000235023"/>
    </source>
</evidence>
<dbReference type="Gene3D" id="3.40.50.1820">
    <property type="entry name" value="alpha/beta hydrolase"/>
    <property type="match status" value="1"/>
</dbReference>
<dbReference type="EMBL" id="KZ559667">
    <property type="protein sequence ID" value="PLN75026.1"/>
    <property type="molecule type" value="Genomic_DNA"/>
</dbReference>
<evidence type="ECO:0000256" key="1">
    <source>
        <dbReference type="ARBA" id="ARBA00022801"/>
    </source>
</evidence>
<dbReference type="InterPro" id="IPR029058">
    <property type="entry name" value="AB_hydrolase_fold"/>
</dbReference>
<dbReference type="PANTHER" id="PTHR33630:SF13">
    <property type="entry name" value="ACETYLXYLAN ESTERASE"/>
    <property type="match status" value="1"/>
</dbReference>
<dbReference type="PANTHER" id="PTHR33630">
    <property type="entry name" value="CUTINASE RV1984C-RELATED-RELATED"/>
    <property type="match status" value="1"/>
</dbReference>
<proteinExistence type="predicted"/>
<evidence type="ECO:0000313" key="4">
    <source>
        <dbReference type="EMBL" id="PLN75026.1"/>
    </source>
</evidence>
<dbReference type="AlphaFoldDB" id="A0A2J5HE59"/>
<evidence type="ECO:0000256" key="2">
    <source>
        <dbReference type="ARBA" id="ARBA00023157"/>
    </source>
</evidence>
<dbReference type="Proteomes" id="UP000235023">
    <property type="component" value="Unassembled WGS sequence"/>
</dbReference>